<evidence type="ECO:0000313" key="2">
    <source>
        <dbReference type="Proteomes" id="UP001281147"/>
    </source>
</evidence>
<proteinExistence type="predicted"/>
<sequence>MYEPLWDDIYERMRARGRSIRSIWIADVVSQGRSGVINETLLGPDGQYPVIQRDVMPSKVYARLSTYRRDVWPSRAEAAEKFRASKFYLSWDPRVYEKWIEHGLRELPTAQNSEPQDRGGDGSVKQPVTLTTTKAQEVFLYFRPSYDDQRMLHLDPKAPLRDVYPEDREDFPFIRPEPQHLFHRLPELHPNILYTLGKTSECSLPELRQQRLERTGTGVGGSGGAAEGKVKEVLLDCGHLVPFERAAECAAACTDYLDVELDRWESEEQERTERWESLERRKRVDIGDEWKKRIGEPPGQQKRDSKKEGRDGGMKL</sequence>
<reference evidence="1" key="1">
    <citation type="submission" date="2023-07" db="EMBL/GenBank/DDBJ databases">
        <title>Black Yeasts Isolated from many extreme environments.</title>
        <authorList>
            <person name="Coleine C."/>
            <person name="Stajich J.E."/>
            <person name="Selbmann L."/>
        </authorList>
    </citation>
    <scope>NUCLEOTIDE SEQUENCE</scope>
    <source>
        <strain evidence="1">CCFEE 5714</strain>
    </source>
</reference>
<protein>
    <submittedName>
        <fullName evidence="1">Uncharacterized protein</fullName>
    </submittedName>
</protein>
<gene>
    <name evidence="1" type="ORF">LTR37_018473</name>
</gene>
<keyword evidence="2" id="KW-1185">Reference proteome</keyword>
<organism evidence="1 2">
    <name type="scientific">Vermiconidia calcicola</name>
    <dbReference type="NCBI Taxonomy" id="1690605"/>
    <lineage>
        <taxon>Eukaryota</taxon>
        <taxon>Fungi</taxon>
        <taxon>Dikarya</taxon>
        <taxon>Ascomycota</taxon>
        <taxon>Pezizomycotina</taxon>
        <taxon>Dothideomycetes</taxon>
        <taxon>Dothideomycetidae</taxon>
        <taxon>Mycosphaerellales</taxon>
        <taxon>Extremaceae</taxon>
        <taxon>Vermiconidia</taxon>
    </lineage>
</organism>
<comment type="caution">
    <text evidence="1">The sequence shown here is derived from an EMBL/GenBank/DDBJ whole genome shotgun (WGS) entry which is preliminary data.</text>
</comment>
<evidence type="ECO:0000313" key="1">
    <source>
        <dbReference type="EMBL" id="KAK3691745.1"/>
    </source>
</evidence>
<dbReference type="EMBL" id="JAUTXU010000258">
    <property type="protein sequence ID" value="KAK3691745.1"/>
    <property type="molecule type" value="Genomic_DNA"/>
</dbReference>
<accession>A0ACC3MIT5</accession>
<name>A0ACC3MIT5_9PEZI</name>
<dbReference type="Proteomes" id="UP001281147">
    <property type="component" value="Unassembled WGS sequence"/>
</dbReference>